<evidence type="ECO:0000313" key="2">
    <source>
        <dbReference type="EMBL" id="QLH16342.1"/>
    </source>
</evidence>
<evidence type="ECO:0000313" key="6">
    <source>
        <dbReference type="Proteomes" id="UP000509322"/>
    </source>
</evidence>
<dbReference type="Proteomes" id="UP000326453">
    <property type="component" value="Chromosome 1"/>
</dbReference>
<dbReference type="SUPFAM" id="SSF54637">
    <property type="entry name" value="Thioesterase/thiol ester dehydrase-isomerase"/>
    <property type="match status" value="1"/>
</dbReference>
<dbReference type="PANTHER" id="PTHR12475">
    <property type="match status" value="1"/>
</dbReference>
<organism evidence="2 6">
    <name type="scientific">Paracoccus pantotrophus</name>
    <name type="common">Thiosphaera pantotropha</name>
    <dbReference type="NCBI Taxonomy" id="82367"/>
    <lineage>
        <taxon>Bacteria</taxon>
        <taxon>Pseudomonadati</taxon>
        <taxon>Pseudomonadota</taxon>
        <taxon>Alphaproteobacteria</taxon>
        <taxon>Rhodobacterales</taxon>
        <taxon>Paracoccaceae</taxon>
        <taxon>Paracoccus</taxon>
    </lineage>
</organism>
<reference evidence="1 5" key="2">
    <citation type="submission" date="2019-01" db="EMBL/GenBank/DDBJ databases">
        <title>Complete Genome Sequence and Annotation of the Paracoccus pantotrophus type strain DSM 2944.</title>
        <authorList>
            <person name="Bockwoldt J.A."/>
            <person name="Zimmermann M."/>
            <person name="Tiso T."/>
            <person name="Blank L.M."/>
        </authorList>
    </citation>
    <scope>NUCLEOTIDE SEQUENCE [LARGE SCALE GENOMIC DNA]</scope>
    <source>
        <strain evidence="1 5">DSM 2944</strain>
    </source>
</reference>
<dbReference type="PANTHER" id="PTHR12475:SF4">
    <property type="entry name" value="PROTEIN THEM6"/>
    <property type="match status" value="1"/>
</dbReference>
<dbReference type="KEGG" id="ppan:ESD82_10735"/>
<reference evidence="2 6" key="3">
    <citation type="submission" date="2020-07" db="EMBL/GenBank/DDBJ databases">
        <title>The complete genome of Paracoccus pantotrophus ACCC 10489.</title>
        <authorList>
            <person name="Si Y."/>
        </authorList>
    </citation>
    <scope>NUCLEOTIDE SEQUENCE [LARGE SCALE GENOMIC DNA]</scope>
    <source>
        <strain evidence="2 6">ACCC10489</strain>
    </source>
</reference>
<evidence type="ECO:0000313" key="5">
    <source>
        <dbReference type="Proteomes" id="UP000326453"/>
    </source>
</evidence>
<dbReference type="Gene3D" id="3.10.129.10">
    <property type="entry name" value="Hotdog Thioesterase"/>
    <property type="match status" value="1"/>
</dbReference>
<evidence type="ECO:0000313" key="1">
    <source>
        <dbReference type="EMBL" id="QFG36680.1"/>
    </source>
</evidence>
<dbReference type="OrthoDB" id="3727779at2"/>
<dbReference type="InterPro" id="IPR051490">
    <property type="entry name" value="THEM6_lcsJ_thioesterase"/>
</dbReference>
<name>A0A1I5BG51_PARPN</name>
<dbReference type="AlphaFoldDB" id="A0A1I5BG51"/>
<dbReference type="EMBL" id="RBLI01000001">
    <property type="protein sequence ID" value="RKS50799.1"/>
    <property type="molecule type" value="Genomic_DNA"/>
</dbReference>
<keyword evidence="4" id="KW-1185">Reference proteome</keyword>
<dbReference type="Proteomes" id="UP000509322">
    <property type="component" value="Chromosome 2"/>
</dbReference>
<dbReference type="Proteomes" id="UP000273626">
    <property type="component" value="Unassembled WGS sequence"/>
</dbReference>
<dbReference type="EMBL" id="CP058690">
    <property type="protein sequence ID" value="QLH16342.1"/>
    <property type="molecule type" value="Genomic_DNA"/>
</dbReference>
<dbReference type="RefSeq" id="WP_024842698.1">
    <property type="nucleotide sequence ID" value="NZ_CP038203.1"/>
</dbReference>
<sequence>MYPMLRFAKEMLKFRKSARIGVLDAHVSTHRCWPWDLDPWIELNNGRTLTLYDLGRLPMAVRTGIIGTMRENGWGITVAGNTVRYRRRIKGFQRFTMISRTLGWDERFLYMEQSMWRRGECCNHMLLRGAITSDQGIVAPARLMQAAGRDPVSPDLPGWVQAWIAADAQRPWPPVLPPIAPADRNADLPA</sequence>
<dbReference type="GeneID" id="51371044"/>
<dbReference type="InterPro" id="IPR029069">
    <property type="entry name" value="HotDog_dom_sf"/>
</dbReference>
<reference evidence="3 4" key="1">
    <citation type="submission" date="2018-10" db="EMBL/GenBank/DDBJ databases">
        <title>Genomic Encyclopedia of Archaeal and Bacterial Type Strains, Phase II (KMG-II): from individual species to whole genera.</title>
        <authorList>
            <person name="Goeker M."/>
        </authorList>
    </citation>
    <scope>NUCLEOTIDE SEQUENCE [LARGE SCALE GENOMIC DNA]</scope>
    <source>
        <strain evidence="4">ATCC 35512 / DSM 2944 / CIP 106514 / LMD 82.5 / NBRC 102493 / NCCB 82005 / GB17</strain>
        <strain evidence="3">DSM 2944</strain>
    </source>
</reference>
<proteinExistence type="predicted"/>
<dbReference type="EMBL" id="CP044426">
    <property type="protein sequence ID" value="QFG36680.1"/>
    <property type="molecule type" value="Genomic_DNA"/>
</dbReference>
<protein>
    <submittedName>
        <fullName evidence="1 2">Thioesterase</fullName>
    </submittedName>
    <submittedName>
        <fullName evidence="3">Thioesterase superfamily protein</fullName>
    </submittedName>
</protein>
<accession>A0A1I5BG51</accession>
<dbReference type="Pfam" id="PF13279">
    <property type="entry name" value="4HBT_2"/>
    <property type="match status" value="1"/>
</dbReference>
<dbReference type="CDD" id="cd00586">
    <property type="entry name" value="4HBT"/>
    <property type="match status" value="1"/>
</dbReference>
<evidence type="ECO:0000313" key="3">
    <source>
        <dbReference type="EMBL" id="RKS50799.1"/>
    </source>
</evidence>
<gene>
    <name evidence="3" type="ORF">BDE18_0007</name>
    <name evidence="1" type="ORF">ESD82_10735</name>
    <name evidence="2" type="ORF">HYQ43_19890</name>
</gene>
<evidence type="ECO:0000313" key="4">
    <source>
        <dbReference type="Proteomes" id="UP000273626"/>
    </source>
</evidence>